<keyword evidence="2" id="KW-1185">Reference proteome</keyword>
<comment type="caution">
    <text evidence="1">The sequence shown here is derived from an EMBL/GenBank/DDBJ whole genome shotgun (WGS) entry which is preliminary data.</text>
</comment>
<evidence type="ECO:0000313" key="2">
    <source>
        <dbReference type="Proteomes" id="UP001153069"/>
    </source>
</evidence>
<gene>
    <name evidence="1" type="ORF">SEMRO_1515_G279020.1</name>
</gene>
<proteinExistence type="predicted"/>
<protein>
    <submittedName>
        <fullName evidence="1">Uncharacterized protein</fullName>
    </submittedName>
</protein>
<reference evidence="1" key="1">
    <citation type="submission" date="2020-06" db="EMBL/GenBank/DDBJ databases">
        <authorList>
            <consortium name="Plant Systems Biology data submission"/>
        </authorList>
    </citation>
    <scope>NUCLEOTIDE SEQUENCE</scope>
    <source>
        <strain evidence="1">D6</strain>
    </source>
</reference>
<dbReference type="AlphaFoldDB" id="A0A9N8EN90"/>
<dbReference type="EMBL" id="CAICTM010001513">
    <property type="protein sequence ID" value="CAB9524271.1"/>
    <property type="molecule type" value="Genomic_DNA"/>
</dbReference>
<organism evidence="1 2">
    <name type="scientific">Seminavis robusta</name>
    <dbReference type="NCBI Taxonomy" id="568900"/>
    <lineage>
        <taxon>Eukaryota</taxon>
        <taxon>Sar</taxon>
        <taxon>Stramenopiles</taxon>
        <taxon>Ochrophyta</taxon>
        <taxon>Bacillariophyta</taxon>
        <taxon>Bacillariophyceae</taxon>
        <taxon>Bacillariophycidae</taxon>
        <taxon>Naviculales</taxon>
        <taxon>Naviculaceae</taxon>
        <taxon>Seminavis</taxon>
    </lineage>
</organism>
<evidence type="ECO:0000313" key="1">
    <source>
        <dbReference type="EMBL" id="CAB9524271.1"/>
    </source>
</evidence>
<accession>A0A9N8EN90</accession>
<dbReference type="Proteomes" id="UP001153069">
    <property type="component" value="Unassembled WGS sequence"/>
</dbReference>
<name>A0A9N8EN90_9STRA</name>
<sequence length="213" mass="24467">MEYKTINNEIDMVPQSSALACVWESDLEEDDEQLTRNKIHPVIVDDDLDDDLLMIADDVEDDASLGLMDHDMCDKQEELDVVIFRPDPPATPPPEYGDENPSVHEVTPDMKKDIIKMDIEDIHLPDLQELREQYSYSCKRMGESIWHAEMTRRWRAHRATLGQGEGKQNSPQTFAKPSALEFLEGTRSTLTPDLELSRRKMWALIHAPEVHQA</sequence>